<organism evidence="1 2">
    <name type="scientific">Aegilops tauschii subsp. strangulata</name>
    <name type="common">Goatgrass</name>
    <dbReference type="NCBI Taxonomy" id="200361"/>
    <lineage>
        <taxon>Eukaryota</taxon>
        <taxon>Viridiplantae</taxon>
        <taxon>Streptophyta</taxon>
        <taxon>Embryophyta</taxon>
        <taxon>Tracheophyta</taxon>
        <taxon>Spermatophyta</taxon>
        <taxon>Magnoliopsida</taxon>
        <taxon>Liliopsida</taxon>
        <taxon>Poales</taxon>
        <taxon>Poaceae</taxon>
        <taxon>BOP clade</taxon>
        <taxon>Pooideae</taxon>
        <taxon>Triticodae</taxon>
        <taxon>Triticeae</taxon>
        <taxon>Triticinae</taxon>
        <taxon>Aegilops</taxon>
    </lineage>
</organism>
<reference evidence="2" key="2">
    <citation type="journal article" date="2017" name="Nat. Plants">
        <title>The Aegilops tauschii genome reveals multiple impacts of transposons.</title>
        <authorList>
            <person name="Zhao G."/>
            <person name="Zou C."/>
            <person name="Li K."/>
            <person name="Wang K."/>
            <person name="Li T."/>
            <person name="Gao L."/>
            <person name="Zhang X."/>
            <person name="Wang H."/>
            <person name="Yang Z."/>
            <person name="Liu X."/>
            <person name="Jiang W."/>
            <person name="Mao L."/>
            <person name="Kong X."/>
            <person name="Jiao Y."/>
            <person name="Jia J."/>
        </authorList>
    </citation>
    <scope>NUCLEOTIDE SEQUENCE [LARGE SCALE GENOMIC DNA]</scope>
    <source>
        <strain evidence="2">cv. AL8/78</strain>
    </source>
</reference>
<proteinExistence type="predicted"/>
<sequence>HRLPGVSVSLSRSTCTEDSLLICSLGNRNYF</sequence>
<reference evidence="1" key="4">
    <citation type="submission" date="2019-03" db="UniProtKB">
        <authorList>
            <consortium name="EnsemblPlants"/>
        </authorList>
    </citation>
    <scope>IDENTIFICATION</scope>
</reference>
<name>A0A453LVM4_AEGTS</name>
<protein>
    <submittedName>
        <fullName evidence="1">Uncharacterized protein</fullName>
    </submittedName>
</protein>
<reference evidence="1" key="5">
    <citation type="journal article" date="2021" name="G3 (Bethesda)">
        <title>Aegilops tauschii genome assembly Aet v5.0 features greater sequence contiguity and improved annotation.</title>
        <authorList>
            <person name="Wang L."/>
            <person name="Zhu T."/>
            <person name="Rodriguez J.C."/>
            <person name="Deal K.R."/>
            <person name="Dubcovsky J."/>
            <person name="McGuire P.E."/>
            <person name="Lux T."/>
            <person name="Spannagl M."/>
            <person name="Mayer K.F.X."/>
            <person name="Baldrich P."/>
            <person name="Meyers B.C."/>
            <person name="Huo N."/>
            <person name="Gu Y.Q."/>
            <person name="Zhou H."/>
            <person name="Devos K.M."/>
            <person name="Bennetzen J.L."/>
            <person name="Unver T."/>
            <person name="Budak H."/>
            <person name="Gulick P.J."/>
            <person name="Galiba G."/>
            <person name="Kalapos B."/>
            <person name="Nelson D.R."/>
            <person name="Li P."/>
            <person name="You F.M."/>
            <person name="Luo M.C."/>
            <person name="Dvorak J."/>
        </authorList>
    </citation>
    <scope>NUCLEOTIDE SEQUENCE [LARGE SCALE GENOMIC DNA]</scope>
    <source>
        <strain evidence="1">cv. AL8/78</strain>
    </source>
</reference>
<accession>A0A453LVM4</accession>
<dbReference type="EnsemblPlants" id="AET5Gv20920000.5">
    <property type="protein sequence ID" value="AET5Gv20920000.5"/>
    <property type="gene ID" value="AET5Gv20920000"/>
</dbReference>
<reference evidence="2" key="1">
    <citation type="journal article" date="2014" name="Science">
        <title>Ancient hybridizations among the ancestral genomes of bread wheat.</title>
        <authorList>
            <consortium name="International Wheat Genome Sequencing Consortium,"/>
            <person name="Marcussen T."/>
            <person name="Sandve S.R."/>
            <person name="Heier L."/>
            <person name="Spannagl M."/>
            <person name="Pfeifer M."/>
            <person name="Jakobsen K.S."/>
            <person name="Wulff B.B."/>
            <person name="Steuernagel B."/>
            <person name="Mayer K.F."/>
            <person name="Olsen O.A."/>
        </authorList>
    </citation>
    <scope>NUCLEOTIDE SEQUENCE [LARGE SCALE GENOMIC DNA]</scope>
    <source>
        <strain evidence="2">cv. AL8/78</strain>
    </source>
</reference>
<keyword evidence="2" id="KW-1185">Reference proteome</keyword>
<dbReference type="AlphaFoldDB" id="A0A453LVM4"/>
<dbReference type="Gramene" id="AET5Gv20920000.5">
    <property type="protein sequence ID" value="AET5Gv20920000.5"/>
    <property type="gene ID" value="AET5Gv20920000"/>
</dbReference>
<reference evidence="1" key="3">
    <citation type="journal article" date="2017" name="Nature">
        <title>Genome sequence of the progenitor of the wheat D genome Aegilops tauschii.</title>
        <authorList>
            <person name="Luo M.C."/>
            <person name="Gu Y.Q."/>
            <person name="Puiu D."/>
            <person name="Wang H."/>
            <person name="Twardziok S.O."/>
            <person name="Deal K.R."/>
            <person name="Huo N."/>
            <person name="Zhu T."/>
            <person name="Wang L."/>
            <person name="Wang Y."/>
            <person name="McGuire P.E."/>
            <person name="Liu S."/>
            <person name="Long H."/>
            <person name="Ramasamy R.K."/>
            <person name="Rodriguez J.C."/>
            <person name="Van S.L."/>
            <person name="Yuan L."/>
            <person name="Wang Z."/>
            <person name="Xia Z."/>
            <person name="Xiao L."/>
            <person name="Anderson O.D."/>
            <person name="Ouyang S."/>
            <person name="Liang Y."/>
            <person name="Zimin A.V."/>
            <person name="Pertea G."/>
            <person name="Qi P."/>
            <person name="Bennetzen J.L."/>
            <person name="Dai X."/>
            <person name="Dawson M.W."/>
            <person name="Muller H.G."/>
            <person name="Kugler K."/>
            <person name="Rivarola-Duarte L."/>
            <person name="Spannagl M."/>
            <person name="Mayer K.F.X."/>
            <person name="Lu F.H."/>
            <person name="Bevan M.W."/>
            <person name="Leroy P."/>
            <person name="Li P."/>
            <person name="You F.M."/>
            <person name="Sun Q."/>
            <person name="Liu Z."/>
            <person name="Lyons E."/>
            <person name="Wicker T."/>
            <person name="Salzberg S.L."/>
            <person name="Devos K.M."/>
            <person name="Dvorak J."/>
        </authorList>
    </citation>
    <scope>NUCLEOTIDE SEQUENCE [LARGE SCALE GENOMIC DNA]</scope>
    <source>
        <strain evidence="1">cv. AL8/78</strain>
    </source>
</reference>
<dbReference type="Proteomes" id="UP000015105">
    <property type="component" value="Chromosome 5D"/>
</dbReference>
<evidence type="ECO:0000313" key="1">
    <source>
        <dbReference type="EnsemblPlants" id="AET5Gv20920000.5"/>
    </source>
</evidence>
<evidence type="ECO:0000313" key="2">
    <source>
        <dbReference type="Proteomes" id="UP000015105"/>
    </source>
</evidence>